<feature type="chain" id="PRO_5002906620" description="O-fucosyltransferase family protein" evidence="2">
    <location>
        <begin position="17"/>
        <end position="612"/>
    </location>
</feature>
<dbReference type="GeneID" id="8243821"/>
<evidence type="ECO:0008006" key="5">
    <source>
        <dbReference type="Google" id="ProtNLM"/>
    </source>
</evidence>
<dbReference type="OrthoDB" id="10535497at2759"/>
<sequence>MFAVCVSLLLVWLATAEPSSFSDRGGVEARHRRGARRWTLSVGRVPDTDGPIAIEKKVLVDADDGPSPAPMGGGGSKLDEPVVGSTKKTADADEASFERGCGDVSKMFKDVAARYDTMKDTGVLVVDWSENHFNGIGDEMQHYQELLAIAVGTGRAPFLRTQRRECEGTGLAGAREPSSLKHLATKCHFDLGDFFTGAHGVDWKWDDAKELKVRDALGADDAKELVVTWSIHGMFFGHDDKDEHPTGEYAAAPDVNLVKVMMEHPKFREHKLVRLRIRTNFGHWCHPKELQRGSWGVCESYRYVVGIEEYKDRADESPCPGCAVGGCFGRAMLQPREALRRKLAPYVQKMEDEGWAATVAFHIRTGFADMSQVVPPESPRADNATLDTLDAFLASEAKRVKYPPPVCPDKDFGAATYFERTDGPLRTFLKCVISTAKNLAAKAGDRNKWGTFMLTDSPAVRAAVEREFVELDGRVVVTDGAYGNVKFANSGVCVQHGAKQSGSCDASDPRPAWERSMMDLYLVGRVDAVLMLYQSKFSVAAMMRGAVRYGQRELYQNTRITHSLVDPLVNEMKNGGWSRANEERKRMWTKLWDLFGPEGSREGLRTSSYASQ</sequence>
<dbReference type="AlphaFoldDB" id="C1E6D5"/>
<evidence type="ECO:0000256" key="1">
    <source>
        <dbReference type="SAM" id="MobiDB-lite"/>
    </source>
</evidence>
<organism evidence="3 4">
    <name type="scientific">Micromonas commoda (strain RCC299 / NOUM17 / CCMP2709)</name>
    <name type="common">Picoplanktonic green alga</name>
    <dbReference type="NCBI Taxonomy" id="296587"/>
    <lineage>
        <taxon>Eukaryota</taxon>
        <taxon>Viridiplantae</taxon>
        <taxon>Chlorophyta</taxon>
        <taxon>Mamiellophyceae</taxon>
        <taxon>Mamiellales</taxon>
        <taxon>Mamiellaceae</taxon>
        <taxon>Micromonas</taxon>
    </lineage>
</organism>
<protein>
    <recommendedName>
        <fullName evidence="5">O-fucosyltransferase family protein</fullName>
    </recommendedName>
</protein>
<evidence type="ECO:0000256" key="2">
    <source>
        <dbReference type="SAM" id="SignalP"/>
    </source>
</evidence>
<reference evidence="3 4" key="1">
    <citation type="journal article" date="2009" name="Science">
        <title>Green evolution and dynamic adaptations revealed by genomes of the marine picoeukaryotes Micromonas.</title>
        <authorList>
            <person name="Worden A.Z."/>
            <person name="Lee J.H."/>
            <person name="Mock T."/>
            <person name="Rouze P."/>
            <person name="Simmons M.P."/>
            <person name="Aerts A.L."/>
            <person name="Allen A.E."/>
            <person name="Cuvelier M.L."/>
            <person name="Derelle E."/>
            <person name="Everett M.V."/>
            <person name="Foulon E."/>
            <person name="Grimwood J."/>
            <person name="Gundlach H."/>
            <person name="Henrissat B."/>
            <person name="Napoli C."/>
            <person name="McDonald S.M."/>
            <person name="Parker M.S."/>
            <person name="Rombauts S."/>
            <person name="Salamov A."/>
            <person name="Von Dassow P."/>
            <person name="Badger J.H."/>
            <person name="Coutinho P.M."/>
            <person name="Demir E."/>
            <person name="Dubchak I."/>
            <person name="Gentemann C."/>
            <person name="Eikrem W."/>
            <person name="Gready J.E."/>
            <person name="John U."/>
            <person name="Lanier W."/>
            <person name="Lindquist E.A."/>
            <person name="Lucas S."/>
            <person name="Mayer K.F."/>
            <person name="Moreau H."/>
            <person name="Not F."/>
            <person name="Otillar R."/>
            <person name="Panaud O."/>
            <person name="Pangilinan J."/>
            <person name="Paulsen I."/>
            <person name="Piegu B."/>
            <person name="Poliakov A."/>
            <person name="Robbens S."/>
            <person name="Schmutz J."/>
            <person name="Toulza E."/>
            <person name="Wyss T."/>
            <person name="Zelensky A."/>
            <person name="Zhou K."/>
            <person name="Armbrust E.V."/>
            <person name="Bhattacharya D."/>
            <person name="Goodenough U.W."/>
            <person name="Van de Peer Y."/>
            <person name="Grigoriev I.V."/>
        </authorList>
    </citation>
    <scope>NUCLEOTIDE SEQUENCE [LARGE SCALE GENOMIC DNA]</scope>
    <source>
        <strain evidence="4">RCC299 / NOUM17</strain>
    </source>
</reference>
<feature type="signal peptide" evidence="2">
    <location>
        <begin position="1"/>
        <end position="16"/>
    </location>
</feature>
<dbReference type="EMBL" id="CP001326">
    <property type="protein sequence ID" value="ACO63407.1"/>
    <property type="molecule type" value="Genomic_DNA"/>
</dbReference>
<evidence type="ECO:0000313" key="4">
    <source>
        <dbReference type="Proteomes" id="UP000002009"/>
    </source>
</evidence>
<dbReference type="RefSeq" id="XP_002502149.1">
    <property type="nucleotide sequence ID" value="XM_002502103.1"/>
</dbReference>
<accession>C1E6D5</accession>
<feature type="region of interest" description="Disordered" evidence="1">
    <location>
        <begin position="61"/>
        <end position="91"/>
    </location>
</feature>
<dbReference type="Proteomes" id="UP000002009">
    <property type="component" value="Chromosome 5"/>
</dbReference>
<gene>
    <name evidence="3" type="ORF">MICPUN_58628</name>
</gene>
<dbReference type="InParanoid" id="C1E6D5"/>
<dbReference type="KEGG" id="mis:MICPUN_58628"/>
<keyword evidence="4" id="KW-1185">Reference proteome</keyword>
<keyword evidence="2" id="KW-0732">Signal</keyword>
<name>C1E6D5_MICCC</name>
<proteinExistence type="predicted"/>
<evidence type="ECO:0000313" key="3">
    <source>
        <dbReference type="EMBL" id="ACO63407.1"/>
    </source>
</evidence>